<dbReference type="Pfam" id="PF06969">
    <property type="entry name" value="HemN_C"/>
    <property type="match status" value="1"/>
</dbReference>
<dbReference type="InterPro" id="IPR010723">
    <property type="entry name" value="HemN_C"/>
</dbReference>
<dbReference type="GO" id="GO:0005737">
    <property type="term" value="C:cytoplasm"/>
    <property type="evidence" value="ECO:0007669"/>
    <property type="project" value="TreeGrafter"/>
</dbReference>
<dbReference type="GO" id="GO:0006779">
    <property type="term" value="P:porphyrin-containing compound biosynthetic process"/>
    <property type="evidence" value="ECO:0007669"/>
    <property type="project" value="TreeGrafter"/>
</dbReference>
<dbReference type="EMBL" id="MFSS01000072">
    <property type="protein sequence ID" value="OGI42976.1"/>
    <property type="molecule type" value="Genomic_DNA"/>
</dbReference>
<comment type="caution">
    <text evidence="2">The sequence shown here is derived from an EMBL/GenBank/DDBJ whole genome shotgun (WGS) entry which is preliminary data.</text>
</comment>
<dbReference type="Proteomes" id="UP000177925">
    <property type="component" value="Unassembled WGS sequence"/>
</dbReference>
<dbReference type="Gene3D" id="1.10.10.10">
    <property type="entry name" value="Winged helix-like DNA-binding domain superfamily/Winged helix DNA-binding domain"/>
    <property type="match status" value="1"/>
</dbReference>
<dbReference type="InterPro" id="IPR036388">
    <property type="entry name" value="WH-like_DNA-bd_sf"/>
</dbReference>
<gene>
    <name evidence="2" type="ORF">A2150_04140</name>
</gene>
<feature type="domain" description="HemN C-terminal" evidence="1">
    <location>
        <begin position="124"/>
        <end position="189"/>
    </location>
</feature>
<reference evidence="2 3" key="1">
    <citation type="journal article" date="2016" name="Nat. Commun.">
        <title>Thousands of microbial genomes shed light on interconnected biogeochemical processes in an aquifer system.</title>
        <authorList>
            <person name="Anantharaman K."/>
            <person name="Brown C.T."/>
            <person name="Hug L.A."/>
            <person name="Sharon I."/>
            <person name="Castelle C.J."/>
            <person name="Probst A.J."/>
            <person name="Thomas B.C."/>
            <person name="Singh A."/>
            <person name="Wilkins M.J."/>
            <person name="Karaoz U."/>
            <person name="Brodie E.L."/>
            <person name="Williams K.H."/>
            <person name="Hubbard S.S."/>
            <person name="Banfield J.F."/>
        </authorList>
    </citation>
    <scope>NUCLEOTIDE SEQUENCE [LARGE SCALE GENOMIC DNA]</scope>
</reference>
<dbReference type="GO" id="GO:0051539">
    <property type="term" value="F:4 iron, 4 sulfur cluster binding"/>
    <property type="evidence" value="ECO:0007669"/>
    <property type="project" value="TreeGrafter"/>
</dbReference>
<proteinExistence type="predicted"/>
<evidence type="ECO:0000313" key="3">
    <source>
        <dbReference type="Proteomes" id="UP000177925"/>
    </source>
</evidence>
<dbReference type="AlphaFoldDB" id="A0A1F6TD28"/>
<accession>A0A1F6TD28</accession>
<organism evidence="2 3">
    <name type="scientific">Candidatus Muproteobacteria bacterium RBG_16_64_11</name>
    <dbReference type="NCBI Taxonomy" id="1817758"/>
    <lineage>
        <taxon>Bacteria</taxon>
        <taxon>Pseudomonadati</taxon>
        <taxon>Pseudomonadota</taxon>
        <taxon>Candidatus Muproteobacteria</taxon>
    </lineage>
</organism>
<dbReference type="PANTHER" id="PTHR13932">
    <property type="entry name" value="COPROPORPHYRINIGEN III OXIDASE"/>
    <property type="match status" value="1"/>
</dbReference>
<protein>
    <recommendedName>
        <fullName evidence="1">HemN C-terminal domain-containing protein</fullName>
    </recommendedName>
</protein>
<dbReference type="PANTHER" id="PTHR13932:SF5">
    <property type="entry name" value="RADICAL S-ADENOSYL METHIONINE DOMAIN-CONTAINING PROTEIN 1, MITOCHONDRIAL"/>
    <property type="match status" value="1"/>
</dbReference>
<evidence type="ECO:0000313" key="2">
    <source>
        <dbReference type="EMBL" id="OGI42976.1"/>
    </source>
</evidence>
<evidence type="ECO:0000259" key="1">
    <source>
        <dbReference type="Pfam" id="PF06969"/>
    </source>
</evidence>
<dbReference type="InterPro" id="IPR034505">
    <property type="entry name" value="Coproporphyrinogen-III_oxidase"/>
</dbReference>
<sequence length="220" mass="24256">MAIDQQPAHLSVYQLTIEPNTLFHARPPVLPDDDTLWAMQEQLQALLAANGYRQYEVSAYARAGRECRHNLNYWRSGDYLGIGAGAHAKISDADGVTRLWKVKQPEAYLGTAGIAQATGGIQALTPEDVAFEFMLNALRLTEGFPAALFAERTGLPLSAIEPALRQAEAKGFIVRDTDNIRPTAAGRRLLNDLLILFLPDTRTAARRRQTDELPPFLEGS</sequence>
<dbReference type="STRING" id="1817758.A2150_04140"/>
<name>A0A1F6TD28_9PROT</name>
<dbReference type="InterPro" id="IPR058240">
    <property type="entry name" value="rSAM_sf"/>
</dbReference>
<dbReference type="SUPFAM" id="SSF102114">
    <property type="entry name" value="Radical SAM enzymes"/>
    <property type="match status" value="1"/>
</dbReference>